<dbReference type="InParanoid" id="A0A1X7UCZ6"/>
<dbReference type="EnsemblMetazoa" id="Aqu2.1.25365_001">
    <property type="protein sequence ID" value="Aqu2.1.25365_001"/>
    <property type="gene ID" value="Aqu2.1.25365"/>
</dbReference>
<dbReference type="AlphaFoldDB" id="A0A1X7UCZ6"/>
<reference evidence="1" key="1">
    <citation type="submission" date="2017-05" db="UniProtKB">
        <authorList>
            <consortium name="EnsemblMetazoa"/>
        </authorList>
    </citation>
    <scope>IDENTIFICATION</scope>
</reference>
<proteinExistence type="predicted"/>
<accession>A0A1X7UCZ6</accession>
<sequence>MNLLIHAYFKKVEKTVLSSKEEKGAQEEVKKTIEAAIKKCGKRGKYNNYSSEERVAIGRYACENGPARAVRHFTKIIDDPLPETTARRLRYEYLQALQSKHPESLTVLPKKCQGRPLLLGDDLHEAVQSFIESLRKTGELYQQMQ</sequence>
<evidence type="ECO:0000313" key="1">
    <source>
        <dbReference type="EnsemblMetazoa" id="Aqu2.1.25365_001"/>
    </source>
</evidence>
<organism evidence="1">
    <name type="scientific">Amphimedon queenslandica</name>
    <name type="common">Sponge</name>
    <dbReference type="NCBI Taxonomy" id="400682"/>
    <lineage>
        <taxon>Eukaryota</taxon>
        <taxon>Metazoa</taxon>
        <taxon>Porifera</taxon>
        <taxon>Demospongiae</taxon>
        <taxon>Heteroscleromorpha</taxon>
        <taxon>Haplosclerida</taxon>
        <taxon>Niphatidae</taxon>
        <taxon>Amphimedon</taxon>
    </lineage>
</organism>
<protein>
    <submittedName>
        <fullName evidence="1">Uncharacterized protein</fullName>
    </submittedName>
</protein>
<name>A0A1X7UCZ6_AMPQE</name>